<evidence type="ECO:0000313" key="3">
    <source>
        <dbReference type="Proteomes" id="UP001623041"/>
    </source>
</evidence>
<reference evidence="2 3" key="1">
    <citation type="submission" date="2024-11" db="EMBL/GenBank/DDBJ databases">
        <authorList>
            <person name="Lucas J.A."/>
        </authorList>
    </citation>
    <scope>NUCLEOTIDE SEQUENCE [LARGE SCALE GENOMIC DNA]</scope>
    <source>
        <strain evidence="2 3">Z 5.4</strain>
    </source>
</reference>
<proteinExistence type="predicted"/>
<sequence length="86" mass="9536">MVFCKTEGEKVRFLCVFFLDTGGAGLAAADLEHLLMMWMPAARDMTAALAEESVLVSVMLNLWSAFVLKRIDLQKKAGRLHSCMIS</sequence>
<evidence type="ECO:0000313" key="2">
    <source>
        <dbReference type="EMBL" id="MFK9090892.1"/>
    </source>
</evidence>
<keyword evidence="1" id="KW-1133">Transmembrane helix</keyword>
<feature type="transmembrane region" description="Helical" evidence="1">
    <location>
        <begin position="12"/>
        <end position="29"/>
    </location>
</feature>
<keyword evidence="1" id="KW-0812">Transmembrane</keyword>
<name>A0ABW8RDZ1_9BACI</name>
<dbReference type="Proteomes" id="UP001623041">
    <property type="component" value="Unassembled WGS sequence"/>
</dbReference>
<feature type="transmembrane region" description="Helical" evidence="1">
    <location>
        <begin position="49"/>
        <end position="68"/>
    </location>
</feature>
<organism evidence="2 3">
    <name type="scientific">Bacillus salipaludis</name>
    <dbReference type="NCBI Taxonomy" id="2547811"/>
    <lineage>
        <taxon>Bacteria</taxon>
        <taxon>Bacillati</taxon>
        <taxon>Bacillota</taxon>
        <taxon>Bacilli</taxon>
        <taxon>Bacillales</taxon>
        <taxon>Bacillaceae</taxon>
        <taxon>Bacillus</taxon>
    </lineage>
</organism>
<accession>A0ABW8RDZ1</accession>
<keyword evidence="3" id="KW-1185">Reference proteome</keyword>
<protein>
    <submittedName>
        <fullName evidence="2">Uncharacterized protein</fullName>
    </submittedName>
</protein>
<evidence type="ECO:0000256" key="1">
    <source>
        <dbReference type="SAM" id="Phobius"/>
    </source>
</evidence>
<keyword evidence="1" id="KW-0472">Membrane</keyword>
<dbReference type="EMBL" id="JBJHQH010000003">
    <property type="protein sequence ID" value="MFK9090892.1"/>
    <property type="molecule type" value="Genomic_DNA"/>
</dbReference>
<dbReference type="RefSeq" id="WP_406579579.1">
    <property type="nucleotide sequence ID" value="NZ_JBJHQH010000003.1"/>
</dbReference>
<gene>
    <name evidence="2" type="ORF">ACJEBI_05280</name>
</gene>
<comment type="caution">
    <text evidence="2">The sequence shown here is derived from an EMBL/GenBank/DDBJ whole genome shotgun (WGS) entry which is preliminary data.</text>
</comment>